<comment type="caution">
    <text evidence="2">The sequence shown here is derived from an EMBL/GenBank/DDBJ whole genome shotgun (WGS) entry which is preliminary data.</text>
</comment>
<evidence type="ECO:0000313" key="3">
    <source>
        <dbReference type="Proteomes" id="UP000290287"/>
    </source>
</evidence>
<feature type="region of interest" description="Disordered" evidence="1">
    <location>
        <begin position="1"/>
        <end position="83"/>
    </location>
</feature>
<evidence type="ECO:0000313" key="2">
    <source>
        <dbReference type="EMBL" id="RXJ74168.1"/>
    </source>
</evidence>
<evidence type="ECO:0000256" key="1">
    <source>
        <dbReference type="SAM" id="MobiDB-lite"/>
    </source>
</evidence>
<gene>
    <name evidence="2" type="ORF">CS022_06010</name>
</gene>
<dbReference type="RefSeq" id="WP_235869290.1">
    <property type="nucleotide sequence ID" value="NZ_PEIB01000004.1"/>
</dbReference>
<dbReference type="AlphaFoldDB" id="A0A4V1LT70"/>
<sequence>MERITNIAEDGSDSSSLPSSAPNYRGGYPSNRDNDGGGASGGAVGGGAGGAGGGNVGGSIRSTSPGDNSGTGSSGGQVGSTNRSSFDVANMTIRKSPLSNPTQFLNALGGLKENPEAIEKHGKTLLQGRIARELKDEKDRNNTLLITGYPIESNGKTRYGIATYTTNNHPLDRFNPISGTVSTYDENEPYPEKRWKEDRAGTFFARMGGPEKVLAQVKENSELQLKAPTVANAISREMDKMDLAHRDYTITFTHNTQVPDGVLGGGPGSAGALKYKQVTHSETMNLSEFLLNRNHYRGLELKGLQRNDRMNGSVTTEEDGRKILRYINDGRLDLQSTQTEMMNEFYEDPNTLQRLRKNYQNYPVYEAEKARQLGLGRVTDDHIDMIRRAQEPGGNVTRSLLSLRSVSGADAADLVLYRDGTGRSVLQGFQRSGFSGHSTQAFNSEEELNVWLRQANSQNMLKPYFNQWSRQDGVFNNGVDTEIRKVQGIDDFTLRRFTSNENEELTSAMIARRRTADKYNGDALIYSNAEWNTTLATEIAKPVIMLGTLAAAPFTGGGSLVAGGLVQSIPYGIQAFTSDSARERRSNLFGFGASLATAGLPLVGKAVRGAGNALSSVAARGGARLSHYSRTLSQSPELMPLLLSANKFKVKVM</sequence>
<name>A0A4V1LT70_9GAMM</name>
<keyword evidence="3" id="KW-1185">Reference proteome</keyword>
<reference evidence="2 3" key="1">
    <citation type="submission" date="2017-10" db="EMBL/GenBank/DDBJ databases">
        <title>Nyctiphanis sp. nov., isolated from the stomach of the euphausiid Nyctiphanes simplex (Hansen, 1911) in the Gulf of California.</title>
        <authorList>
            <person name="Gomez-Gil B."/>
            <person name="Aguilar-Mendez M."/>
            <person name="Lopez-Cortes A."/>
            <person name="Gomez-Gutierrez J."/>
            <person name="Roque A."/>
            <person name="Lang E."/>
            <person name="Gonzalez-Castillo A."/>
        </authorList>
    </citation>
    <scope>NUCLEOTIDE SEQUENCE [LARGE SCALE GENOMIC DNA]</scope>
    <source>
        <strain evidence="2 3">CAIM 600</strain>
    </source>
</reference>
<accession>A0A4V1LT70</accession>
<protein>
    <submittedName>
        <fullName evidence="2">Uncharacterized protein</fullName>
    </submittedName>
</protein>
<feature type="compositionally biased region" description="Gly residues" evidence="1">
    <location>
        <begin position="36"/>
        <end position="57"/>
    </location>
</feature>
<organism evidence="2 3">
    <name type="scientific">Veronia nyctiphanis</name>
    <dbReference type="NCBI Taxonomy" id="1278244"/>
    <lineage>
        <taxon>Bacteria</taxon>
        <taxon>Pseudomonadati</taxon>
        <taxon>Pseudomonadota</taxon>
        <taxon>Gammaproteobacteria</taxon>
        <taxon>Vibrionales</taxon>
        <taxon>Vibrionaceae</taxon>
        <taxon>Veronia</taxon>
    </lineage>
</organism>
<proteinExistence type="predicted"/>
<dbReference type="Proteomes" id="UP000290287">
    <property type="component" value="Unassembled WGS sequence"/>
</dbReference>
<dbReference type="EMBL" id="PEIB01000004">
    <property type="protein sequence ID" value="RXJ74168.1"/>
    <property type="molecule type" value="Genomic_DNA"/>
</dbReference>